<accession>A0A2T5PEI9</accession>
<evidence type="ECO:0000256" key="2">
    <source>
        <dbReference type="ARBA" id="ARBA00023015"/>
    </source>
</evidence>
<protein>
    <submittedName>
        <fullName evidence="6">LysR family transcriptional regulator</fullName>
    </submittedName>
</protein>
<name>A0A2T5PEI9_9PSED</name>
<evidence type="ECO:0000313" key="6">
    <source>
        <dbReference type="EMBL" id="PTU76138.1"/>
    </source>
</evidence>
<dbReference type="PANTHER" id="PTHR30419:SF30">
    <property type="entry name" value="LYSR FAMILY TRANSCRIPTIONAL REGULATOR"/>
    <property type="match status" value="1"/>
</dbReference>
<dbReference type="PRINTS" id="PR00039">
    <property type="entry name" value="HTHLYSR"/>
</dbReference>
<dbReference type="InterPro" id="IPR005119">
    <property type="entry name" value="LysR_subst-bd"/>
</dbReference>
<dbReference type="FunFam" id="1.10.10.10:FF:000001">
    <property type="entry name" value="LysR family transcriptional regulator"/>
    <property type="match status" value="1"/>
</dbReference>
<dbReference type="Pfam" id="PF03466">
    <property type="entry name" value="LysR_substrate"/>
    <property type="match status" value="1"/>
</dbReference>
<dbReference type="SUPFAM" id="SSF53850">
    <property type="entry name" value="Periplasmic binding protein-like II"/>
    <property type="match status" value="1"/>
</dbReference>
<evidence type="ECO:0000256" key="4">
    <source>
        <dbReference type="ARBA" id="ARBA00023163"/>
    </source>
</evidence>
<dbReference type="SUPFAM" id="SSF46785">
    <property type="entry name" value="Winged helix' DNA-binding domain"/>
    <property type="match status" value="1"/>
</dbReference>
<evidence type="ECO:0000256" key="1">
    <source>
        <dbReference type="ARBA" id="ARBA00009437"/>
    </source>
</evidence>
<comment type="caution">
    <text evidence="6">The sequence shown here is derived from an EMBL/GenBank/DDBJ whole genome shotgun (WGS) entry which is preliminary data.</text>
</comment>
<evidence type="ECO:0000259" key="5">
    <source>
        <dbReference type="PROSITE" id="PS50931"/>
    </source>
</evidence>
<dbReference type="Gene3D" id="1.10.10.10">
    <property type="entry name" value="Winged helix-like DNA-binding domain superfamily/Winged helix DNA-binding domain"/>
    <property type="match status" value="1"/>
</dbReference>
<comment type="similarity">
    <text evidence="1">Belongs to the LysR transcriptional regulatory family.</text>
</comment>
<keyword evidence="4" id="KW-0804">Transcription</keyword>
<gene>
    <name evidence="6" type="ORF">DBO85_00415</name>
</gene>
<dbReference type="InterPro" id="IPR036388">
    <property type="entry name" value="WH-like_DNA-bd_sf"/>
</dbReference>
<dbReference type="AlphaFoldDB" id="A0A2T5PEI9"/>
<dbReference type="PROSITE" id="PS50931">
    <property type="entry name" value="HTH_LYSR"/>
    <property type="match status" value="1"/>
</dbReference>
<dbReference type="Gene3D" id="3.40.190.10">
    <property type="entry name" value="Periplasmic binding protein-like II"/>
    <property type="match status" value="2"/>
</dbReference>
<keyword evidence="2" id="KW-0805">Transcription regulation</keyword>
<evidence type="ECO:0000313" key="7">
    <source>
        <dbReference type="Proteomes" id="UP000244064"/>
    </source>
</evidence>
<dbReference type="PANTHER" id="PTHR30419">
    <property type="entry name" value="HTH-TYPE TRANSCRIPTIONAL REGULATOR YBHD"/>
    <property type="match status" value="1"/>
</dbReference>
<dbReference type="EMBL" id="QASN01000002">
    <property type="protein sequence ID" value="PTU76138.1"/>
    <property type="molecule type" value="Genomic_DNA"/>
</dbReference>
<dbReference type="Proteomes" id="UP000244064">
    <property type="component" value="Unassembled WGS sequence"/>
</dbReference>
<dbReference type="Pfam" id="PF00126">
    <property type="entry name" value="HTH_1"/>
    <property type="match status" value="1"/>
</dbReference>
<dbReference type="GO" id="GO:0003700">
    <property type="term" value="F:DNA-binding transcription factor activity"/>
    <property type="evidence" value="ECO:0007669"/>
    <property type="project" value="InterPro"/>
</dbReference>
<evidence type="ECO:0000256" key="3">
    <source>
        <dbReference type="ARBA" id="ARBA00023125"/>
    </source>
</evidence>
<sequence length="303" mass="33084">MNDLRQLRHFVALAEHGHFARAAEAVHLSQPALSRSIQALEASLECRLVDRHSRGISLTAHGQLVLEHAQRLLAGSRSLQNAVAQLGNLQMGELRLGAGPFPAARLVPQAIGRLAQAHPRIRIELSIDDWRSLRMRLLDEHLEVFVADIRELQDDPLLAVEPLQQHAGVLFCRPEHPMLCKAPLDGRELATLAFAGTQLPETVEASVREFSGRDRPLSIRCDNFMVLKALVAQSDVISLAPWDVIAEDVANGRLAVLPVAGNVPRQHSAYGVVSRAGHSLSPAAQALLGALREEDEAFRQAAP</sequence>
<feature type="domain" description="HTH lysR-type" evidence="5">
    <location>
        <begin position="1"/>
        <end position="59"/>
    </location>
</feature>
<organism evidence="6 7">
    <name type="scientific">Pseudomonas mangrovi</name>
    <dbReference type="NCBI Taxonomy" id="2161748"/>
    <lineage>
        <taxon>Bacteria</taxon>
        <taxon>Pseudomonadati</taxon>
        <taxon>Pseudomonadota</taxon>
        <taxon>Gammaproteobacteria</taxon>
        <taxon>Pseudomonadales</taxon>
        <taxon>Pseudomonadaceae</taxon>
        <taxon>Pseudomonas</taxon>
    </lineage>
</organism>
<keyword evidence="3" id="KW-0238">DNA-binding</keyword>
<proteinExistence type="inferred from homology"/>
<dbReference type="InterPro" id="IPR050950">
    <property type="entry name" value="HTH-type_LysR_regulators"/>
</dbReference>
<dbReference type="RefSeq" id="WP_108104180.1">
    <property type="nucleotide sequence ID" value="NZ_QASN01000002.1"/>
</dbReference>
<dbReference type="InterPro" id="IPR000847">
    <property type="entry name" value="LysR_HTH_N"/>
</dbReference>
<dbReference type="GO" id="GO:0003677">
    <property type="term" value="F:DNA binding"/>
    <property type="evidence" value="ECO:0007669"/>
    <property type="project" value="UniProtKB-KW"/>
</dbReference>
<reference evidence="6 7" key="1">
    <citation type="submission" date="2018-04" db="EMBL/GenBank/DDBJ databases">
        <title>Pseudomonas sp. nov., isolated from mangrove soil.</title>
        <authorList>
            <person name="Chen C."/>
        </authorList>
    </citation>
    <scope>NUCLEOTIDE SEQUENCE [LARGE SCALE GENOMIC DNA]</scope>
    <source>
        <strain evidence="6 7">TC-11</strain>
    </source>
</reference>
<keyword evidence="7" id="KW-1185">Reference proteome</keyword>
<dbReference type="OrthoDB" id="8673707at2"/>
<dbReference type="GO" id="GO:0005829">
    <property type="term" value="C:cytosol"/>
    <property type="evidence" value="ECO:0007669"/>
    <property type="project" value="TreeGrafter"/>
</dbReference>
<dbReference type="InterPro" id="IPR036390">
    <property type="entry name" value="WH_DNA-bd_sf"/>
</dbReference>